<dbReference type="OrthoDB" id="7674240at2"/>
<dbReference type="STRING" id="364199.SAMN04489858_11715"/>
<dbReference type="Pfam" id="PF02653">
    <property type="entry name" value="BPD_transp_2"/>
    <property type="match status" value="1"/>
</dbReference>
<feature type="transmembrane region" description="Helical" evidence="11">
    <location>
        <begin position="225"/>
        <end position="248"/>
    </location>
</feature>
<keyword evidence="4" id="KW-1003">Cell membrane</keyword>
<keyword evidence="7 11" id="KW-1133">Transmembrane helix</keyword>
<dbReference type="AlphaFoldDB" id="A0A1I0IM25"/>
<evidence type="ECO:0000256" key="7">
    <source>
        <dbReference type="ARBA" id="ARBA00022989"/>
    </source>
</evidence>
<comment type="function">
    <text evidence="9">Part of the ABC transporter complex LsrABCD involved in autoinducer 2 (AI-2) import. Probably responsible for the translocation of the substrate across the membrane.</text>
</comment>
<comment type="subcellular location">
    <subcellularLocation>
        <location evidence="1">Cell membrane</location>
        <topology evidence="1">Multi-pass membrane protein</topology>
    </subcellularLocation>
</comment>
<evidence type="ECO:0000256" key="8">
    <source>
        <dbReference type="ARBA" id="ARBA00023136"/>
    </source>
</evidence>
<gene>
    <name evidence="12" type="ORF">SAMN04489858_11715</name>
</gene>
<dbReference type="InterPro" id="IPR001851">
    <property type="entry name" value="ABC_transp_permease"/>
</dbReference>
<feature type="transmembrane region" description="Helical" evidence="11">
    <location>
        <begin position="280"/>
        <end position="300"/>
    </location>
</feature>
<feature type="transmembrane region" description="Helical" evidence="11">
    <location>
        <begin position="135"/>
        <end position="156"/>
    </location>
</feature>
<organism evidence="12 13">
    <name type="scientific">Paracoccus homiensis</name>
    <dbReference type="NCBI Taxonomy" id="364199"/>
    <lineage>
        <taxon>Bacteria</taxon>
        <taxon>Pseudomonadati</taxon>
        <taxon>Pseudomonadota</taxon>
        <taxon>Alphaproteobacteria</taxon>
        <taxon>Rhodobacterales</taxon>
        <taxon>Paracoccaceae</taxon>
        <taxon>Paracoccus</taxon>
    </lineage>
</organism>
<feature type="transmembrane region" description="Helical" evidence="11">
    <location>
        <begin position="254"/>
        <end position="273"/>
    </location>
</feature>
<reference evidence="12 13" key="1">
    <citation type="submission" date="2016-10" db="EMBL/GenBank/DDBJ databases">
        <authorList>
            <person name="de Groot N.N."/>
        </authorList>
    </citation>
    <scope>NUCLEOTIDE SEQUENCE [LARGE SCALE GENOMIC DNA]</scope>
    <source>
        <strain evidence="12 13">DSM 17862</strain>
    </source>
</reference>
<dbReference type="Proteomes" id="UP000199180">
    <property type="component" value="Unassembled WGS sequence"/>
</dbReference>
<evidence type="ECO:0000313" key="12">
    <source>
        <dbReference type="EMBL" id="SET97385.1"/>
    </source>
</evidence>
<protein>
    <recommendedName>
        <fullName evidence="10">Autoinducer 2 import system permease protein LsrC</fullName>
    </recommendedName>
</protein>
<feature type="transmembrane region" description="Helical" evidence="11">
    <location>
        <begin position="26"/>
        <end position="45"/>
    </location>
</feature>
<dbReference type="CDD" id="cd06579">
    <property type="entry name" value="TM_PBP1_transp_AraH_like"/>
    <property type="match status" value="1"/>
</dbReference>
<evidence type="ECO:0000256" key="6">
    <source>
        <dbReference type="ARBA" id="ARBA00022692"/>
    </source>
</evidence>
<dbReference type="EMBL" id="FOHO01000017">
    <property type="protein sequence ID" value="SET97385.1"/>
    <property type="molecule type" value="Genomic_DNA"/>
</dbReference>
<dbReference type="PANTHER" id="PTHR32196">
    <property type="entry name" value="ABC TRANSPORTER PERMEASE PROTEIN YPHD-RELATED-RELATED"/>
    <property type="match status" value="1"/>
</dbReference>
<feature type="transmembrane region" description="Helical" evidence="11">
    <location>
        <begin position="306"/>
        <end position="324"/>
    </location>
</feature>
<evidence type="ECO:0000313" key="13">
    <source>
        <dbReference type="Proteomes" id="UP000199180"/>
    </source>
</evidence>
<keyword evidence="13" id="KW-1185">Reference proteome</keyword>
<sequence length="330" mass="34929">MTTAENSSPHRETSLMSKLTRVLKQIGGVPFVYPLFALFLVIVWIERPVMLKPMFFFTILRQAVPLILVAVGQSLCMRVRSIDLSSTGVIVGAVYILTGGWIEAPTLVLCLLAIGLGLFVGAVNAWFIAIRRSSAVLVTLATAMIVSGSVLILSGIRQPDRAPADLVEFARLRFEGMPVIALLTIVLVILFAIALRMSVLGRVMNAIGTNPKAAWTSGLPYVRTVFTVHMLSGAFASLAAIVLIASLGKGSVTLGADLALFSLAAVVLGGVSFGISRGGVIGPALAGAMLTFLFNFLTAYDVAQPARLIVVGLVIIVAAIVISMRENKAH</sequence>
<evidence type="ECO:0000256" key="4">
    <source>
        <dbReference type="ARBA" id="ARBA00022475"/>
    </source>
</evidence>
<comment type="subunit">
    <text evidence="2">The complex is composed of two ATP-binding proteins (LsrA), two transmembrane proteins (LsrC and LsrD) and a solute-binding protein (LsrB).</text>
</comment>
<proteinExistence type="predicted"/>
<evidence type="ECO:0000256" key="10">
    <source>
        <dbReference type="ARBA" id="ARBA00039382"/>
    </source>
</evidence>
<feature type="transmembrane region" description="Helical" evidence="11">
    <location>
        <begin position="51"/>
        <end position="72"/>
    </location>
</feature>
<dbReference type="PANTHER" id="PTHR32196:SF29">
    <property type="entry name" value="AUTOINDUCER 2 IMPORT SYSTEM PERMEASE PROTEIN LSRC"/>
    <property type="match status" value="1"/>
</dbReference>
<feature type="transmembrane region" description="Helical" evidence="11">
    <location>
        <begin position="176"/>
        <end position="195"/>
    </location>
</feature>
<name>A0A1I0IM25_9RHOB</name>
<evidence type="ECO:0000256" key="9">
    <source>
        <dbReference type="ARBA" id="ARBA00025439"/>
    </source>
</evidence>
<evidence type="ECO:0000256" key="3">
    <source>
        <dbReference type="ARBA" id="ARBA00022448"/>
    </source>
</evidence>
<keyword evidence="6 11" id="KW-0812">Transmembrane</keyword>
<evidence type="ECO:0000256" key="11">
    <source>
        <dbReference type="SAM" id="Phobius"/>
    </source>
</evidence>
<evidence type="ECO:0000256" key="1">
    <source>
        <dbReference type="ARBA" id="ARBA00004651"/>
    </source>
</evidence>
<keyword evidence="3" id="KW-0813">Transport</keyword>
<evidence type="ECO:0000256" key="5">
    <source>
        <dbReference type="ARBA" id="ARBA00022519"/>
    </source>
</evidence>
<feature type="transmembrane region" description="Helical" evidence="11">
    <location>
        <begin position="108"/>
        <end position="128"/>
    </location>
</feature>
<feature type="transmembrane region" description="Helical" evidence="11">
    <location>
        <begin position="84"/>
        <end position="102"/>
    </location>
</feature>
<accession>A0A1I0IM25</accession>
<keyword evidence="5" id="KW-0997">Cell inner membrane</keyword>
<evidence type="ECO:0000256" key="2">
    <source>
        <dbReference type="ARBA" id="ARBA00011262"/>
    </source>
</evidence>
<dbReference type="GO" id="GO:0022857">
    <property type="term" value="F:transmembrane transporter activity"/>
    <property type="evidence" value="ECO:0007669"/>
    <property type="project" value="InterPro"/>
</dbReference>
<dbReference type="GO" id="GO:0005886">
    <property type="term" value="C:plasma membrane"/>
    <property type="evidence" value="ECO:0007669"/>
    <property type="project" value="UniProtKB-SubCell"/>
</dbReference>
<keyword evidence="8 11" id="KW-0472">Membrane</keyword>